<gene>
    <name evidence="2" type="ORF">GCM10023307_11170</name>
</gene>
<proteinExistence type="predicted"/>
<accession>A0ABP9B161</accession>
<name>A0ABP9B161_9GAMM</name>
<evidence type="ECO:0000313" key="3">
    <source>
        <dbReference type="Proteomes" id="UP001499959"/>
    </source>
</evidence>
<dbReference type="RefSeq" id="WP_345302314.1">
    <property type="nucleotide sequence ID" value="NZ_BAABJE010000002.1"/>
</dbReference>
<comment type="caution">
    <text evidence="2">The sequence shown here is derived from an EMBL/GenBank/DDBJ whole genome shotgun (WGS) entry which is preliminary data.</text>
</comment>
<dbReference type="EMBL" id="BAABJE010000002">
    <property type="protein sequence ID" value="GAA4787818.1"/>
    <property type="molecule type" value="Genomic_DNA"/>
</dbReference>
<organism evidence="2 3">
    <name type="scientific">Lysobacter hankyongensis</name>
    <dbReference type="NCBI Taxonomy" id="1176535"/>
    <lineage>
        <taxon>Bacteria</taxon>
        <taxon>Pseudomonadati</taxon>
        <taxon>Pseudomonadota</taxon>
        <taxon>Gammaproteobacteria</taxon>
        <taxon>Lysobacterales</taxon>
        <taxon>Lysobacteraceae</taxon>
        <taxon>Lysobacter</taxon>
    </lineage>
</organism>
<protein>
    <submittedName>
        <fullName evidence="2">Uncharacterized protein</fullName>
    </submittedName>
</protein>
<keyword evidence="3" id="KW-1185">Reference proteome</keyword>
<sequence length="657" mass="71369">MSYLDVPRLHFSGWFQADVSTINNDVRTFQNASFVPEYQQLNQNGSWNPEGTGVYRFLDCVVTGGVLDGLMLVDPSQDPAIGMSVENADRRAPGKLVDLDPQQQMVSEIWGMQVRLLDAARREALCGEYVPGPFCNLWKRQQTGVPRDQQLAANYQSVLDATAWADELDSPLLRALRDRSDDGMLSICFNVYGYGRDSTIPRYTMGHLVGSIGPYRRGEPKHYVFGRQMVADTTASLMVPAGGVYNVQGRFDAEACRLTLDLGNTFPIEDANSGLMDIGQVLVGVLRDNPQATLASVHASQVAIVGEVPYRNPDWYGQTAGVQDFDLHGQREAMALLPEHPLVLLSPVPASSTYKVLLQETVDGLYLRADQFVFRLDPGETAMLELRASRFGQALVEADIALTPTQGLMGGSGGGATMSPPTRPDAAIPDIATPADAFAFPCRLRTDGDGYAAATLRMRDDGPGTPRGYIAGQLYGVAYRLDRQPPGYLSNPLNYVSVLAFSGKTVPDSPTWYDDIQPVFAQYGNLYPIMSRYVVDLNDYASVCTRAKALHLAFSLPRRDSNHMPVTRDLGRGDRDTILKWLSTPDVDGLPRLGRPVMASAAVASAGASEAAPQMPAASAPAQPDLGLLPEQGGGKTAFLLQFERRRRGATPSGDAP</sequence>
<feature type="compositionally biased region" description="Low complexity" evidence="1">
    <location>
        <begin position="614"/>
        <end position="624"/>
    </location>
</feature>
<reference evidence="3" key="1">
    <citation type="journal article" date="2019" name="Int. J. Syst. Evol. Microbiol.">
        <title>The Global Catalogue of Microorganisms (GCM) 10K type strain sequencing project: providing services to taxonomists for standard genome sequencing and annotation.</title>
        <authorList>
            <consortium name="The Broad Institute Genomics Platform"/>
            <consortium name="The Broad Institute Genome Sequencing Center for Infectious Disease"/>
            <person name="Wu L."/>
            <person name="Ma J."/>
        </authorList>
    </citation>
    <scope>NUCLEOTIDE SEQUENCE [LARGE SCALE GENOMIC DNA]</scope>
    <source>
        <strain evidence="3">JCM 18204</strain>
    </source>
</reference>
<feature type="region of interest" description="Disordered" evidence="1">
    <location>
        <begin position="614"/>
        <end position="633"/>
    </location>
</feature>
<evidence type="ECO:0000313" key="2">
    <source>
        <dbReference type="EMBL" id="GAA4787818.1"/>
    </source>
</evidence>
<dbReference type="Proteomes" id="UP001499959">
    <property type="component" value="Unassembled WGS sequence"/>
</dbReference>
<evidence type="ECO:0000256" key="1">
    <source>
        <dbReference type="SAM" id="MobiDB-lite"/>
    </source>
</evidence>